<dbReference type="Proteomes" id="UP000319499">
    <property type="component" value="Unassembled WGS sequence"/>
</dbReference>
<reference evidence="1 2" key="1">
    <citation type="submission" date="2019-02" db="EMBL/GenBank/DDBJ databases">
        <title>Apibacter muscae sp. nov.: a novel member of the house fly microbiota.</title>
        <authorList>
            <person name="Park R."/>
        </authorList>
    </citation>
    <scope>NUCLEOTIDE SEQUENCE [LARGE SCALE GENOMIC DNA]</scope>
    <source>
        <strain evidence="1 2">AL1</strain>
    </source>
</reference>
<dbReference type="NCBIfam" id="TIGR01549">
    <property type="entry name" value="HAD-SF-IA-v1"/>
    <property type="match status" value="1"/>
</dbReference>
<dbReference type="NCBIfam" id="TIGR01509">
    <property type="entry name" value="HAD-SF-IA-v3"/>
    <property type="match status" value="1"/>
</dbReference>
<protein>
    <submittedName>
        <fullName evidence="1">HAD family phosphatase</fullName>
    </submittedName>
</protein>
<accession>A0A563DB55</accession>
<dbReference type="GO" id="GO:0050308">
    <property type="term" value="F:sugar-phosphatase activity"/>
    <property type="evidence" value="ECO:0007669"/>
    <property type="project" value="TreeGrafter"/>
</dbReference>
<dbReference type="InterPro" id="IPR036412">
    <property type="entry name" value="HAD-like_sf"/>
</dbReference>
<dbReference type="SFLD" id="SFLDG01129">
    <property type="entry name" value="C1.5:_HAD__Beta-PGM__Phosphata"/>
    <property type="match status" value="1"/>
</dbReference>
<dbReference type="SFLD" id="SFLDG01135">
    <property type="entry name" value="C1.5.6:_HAD__Beta-PGM__Phospha"/>
    <property type="match status" value="1"/>
</dbReference>
<dbReference type="InterPro" id="IPR023214">
    <property type="entry name" value="HAD_sf"/>
</dbReference>
<dbReference type="InterPro" id="IPR051806">
    <property type="entry name" value="HAD-like_SPP"/>
</dbReference>
<dbReference type="InterPro" id="IPR006439">
    <property type="entry name" value="HAD-SF_hydro_IA"/>
</dbReference>
<dbReference type="EMBL" id="SELH01000023">
    <property type="protein sequence ID" value="TWP27289.1"/>
    <property type="molecule type" value="Genomic_DNA"/>
</dbReference>
<dbReference type="InterPro" id="IPR023198">
    <property type="entry name" value="PGP-like_dom2"/>
</dbReference>
<dbReference type="Gene3D" id="1.10.150.240">
    <property type="entry name" value="Putative phosphatase, domain 2"/>
    <property type="match status" value="1"/>
</dbReference>
<dbReference type="PANTHER" id="PTHR43481:SF4">
    <property type="entry name" value="GLYCEROL-1-PHOSPHATE PHOSPHOHYDROLASE 1-RELATED"/>
    <property type="match status" value="1"/>
</dbReference>
<organism evidence="1 2">
    <name type="scientific">Apibacter muscae</name>
    <dbReference type="NCBI Taxonomy" id="2509004"/>
    <lineage>
        <taxon>Bacteria</taxon>
        <taxon>Pseudomonadati</taxon>
        <taxon>Bacteroidota</taxon>
        <taxon>Flavobacteriia</taxon>
        <taxon>Flavobacteriales</taxon>
        <taxon>Weeksellaceae</taxon>
        <taxon>Apibacter</taxon>
    </lineage>
</organism>
<dbReference type="AlphaFoldDB" id="A0A563DB55"/>
<dbReference type="Gene3D" id="3.40.50.1000">
    <property type="entry name" value="HAD superfamily/HAD-like"/>
    <property type="match status" value="1"/>
</dbReference>
<dbReference type="SFLD" id="SFLDS00003">
    <property type="entry name" value="Haloacid_Dehalogenase"/>
    <property type="match status" value="1"/>
</dbReference>
<keyword evidence="2" id="KW-1185">Reference proteome</keyword>
<evidence type="ECO:0000313" key="2">
    <source>
        <dbReference type="Proteomes" id="UP000319499"/>
    </source>
</evidence>
<sequence>MIKTFLFDMDGVVANTEVQYDIFLQSFIEEYNLPETFLSEVKGVRWPDIIKRYFKNSSEVEIQKILDKVYEFEANDLIYENIPGVVPFINKLKLNNFKLGLVTSSLKPKTEIALRKMNLENIFDVVITGSDVKKGKPDPECYLLGAKKLNSLPSECIVFEDSFTGIEAGLKAGMEVVALSTTNSEISLKEKVKKVYPNFIHLPIEDLV</sequence>
<name>A0A563DB55_9FLAO</name>
<dbReference type="Pfam" id="PF13419">
    <property type="entry name" value="HAD_2"/>
    <property type="match status" value="1"/>
</dbReference>
<proteinExistence type="predicted"/>
<gene>
    <name evidence="1" type="ORF">ETU09_07535</name>
</gene>
<dbReference type="SUPFAM" id="SSF56784">
    <property type="entry name" value="HAD-like"/>
    <property type="match status" value="1"/>
</dbReference>
<dbReference type="PANTHER" id="PTHR43481">
    <property type="entry name" value="FRUCTOSE-1-PHOSPHATE PHOSPHATASE"/>
    <property type="match status" value="1"/>
</dbReference>
<dbReference type="OrthoDB" id="9797743at2"/>
<dbReference type="InterPro" id="IPR041492">
    <property type="entry name" value="HAD_2"/>
</dbReference>
<dbReference type="RefSeq" id="WP_146292893.1">
    <property type="nucleotide sequence ID" value="NZ_SELH01000023.1"/>
</dbReference>
<comment type="caution">
    <text evidence="1">The sequence shown here is derived from an EMBL/GenBank/DDBJ whole genome shotgun (WGS) entry which is preliminary data.</text>
</comment>
<dbReference type="CDD" id="cd07505">
    <property type="entry name" value="HAD_BPGM-like"/>
    <property type="match status" value="1"/>
</dbReference>
<evidence type="ECO:0000313" key="1">
    <source>
        <dbReference type="EMBL" id="TWP27289.1"/>
    </source>
</evidence>